<evidence type="ECO:0000256" key="1">
    <source>
        <dbReference type="SAM" id="MobiDB-lite"/>
    </source>
</evidence>
<gene>
    <name evidence="2" type="ORF">PAUS00366_LOCUS19833</name>
</gene>
<sequence length="187" mass="21265">MQCKESYAFCIFSPEETNNMSLRKRVQRCCKKLELKEKEKMLVKDPWPPLNVDVDENANNVSGLTNSTPISTCNQPKSSLSTINSGSKRSNNIGCTTISTNSIMGTSSEQSTISKKKRKHKVTSSQLHFEMERIAADRVHLNNAYYAIIKKVREEKALRNGGGCFHRSHRKASKRNVQYQMESRHNP</sequence>
<evidence type="ECO:0000313" key="2">
    <source>
        <dbReference type="EMBL" id="CAE0727073.1"/>
    </source>
</evidence>
<proteinExistence type="predicted"/>
<name>A0A7S4EPD7_9STRA</name>
<feature type="region of interest" description="Disordered" evidence="1">
    <location>
        <begin position="163"/>
        <end position="187"/>
    </location>
</feature>
<dbReference type="EMBL" id="HBIX01029601">
    <property type="protein sequence ID" value="CAE0727073.1"/>
    <property type="molecule type" value="Transcribed_RNA"/>
</dbReference>
<organism evidence="2">
    <name type="scientific">Pseudo-nitzschia australis</name>
    <dbReference type="NCBI Taxonomy" id="44445"/>
    <lineage>
        <taxon>Eukaryota</taxon>
        <taxon>Sar</taxon>
        <taxon>Stramenopiles</taxon>
        <taxon>Ochrophyta</taxon>
        <taxon>Bacillariophyta</taxon>
        <taxon>Bacillariophyceae</taxon>
        <taxon>Bacillariophycidae</taxon>
        <taxon>Bacillariales</taxon>
        <taxon>Bacillariaceae</taxon>
        <taxon>Pseudo-nitzschia</taxon>
    </lineage>
</organism>
<protein>
    <submittedName>
        <fullName evidence="2">Uncharacterized protein</fullName>
    </submittedName>
</protein>
<dbReference type="AlphaFoldDB" id="A0A7S4EPD7"/>
<reference evidence="2" key="1">
    <citation type="submission" date="2021-01" db="EMBL/GenBank/DDBJ databases">
        <authorList>
            <person name="Corre E."/>
            <person name="Pelletier E."/>
            <person name="Niang G."/>
            <person name="Scheremetjew M."/>
            <person name="Finn R."/>
            <person name="Kale V."/>
            <person name="Holt S."/>
            <person name="Cochrane G."/>
            <person name="Meng A."/>
            <person name="Brown T."/>
            <person name="Cohen L."/>
        </authorList>
    </citation>
    <scope>NUCLEOTIDE SEQUENCE</scope>
    <source>
        <strain evidence="2">10249 10 AB</strain>
    </source>
</reference>
<accession>A0A7S4EPD7</accession>